<evidence type="ECO:0000313" key="3">
    <source>
        <dbReference type="Proteomes" id="UP000234323"/>
    </source>
</evidence>
<dbReference type="SUPFAM" id="SSF53098">
    <property type="entry name" value="Ribonuclease H-like"/>
    <property type="match status" value="1"/>
</dbReference>
<dbReference type="EMBL" id="LLXI01004625">
    <property type="protein sequence ID" value="PKY60806.1"/>
    <property type="molecule type" value="Genomic_DNA"/>
</dbReference>
<comment type="caution">
    <text evidence="2">The sequence shown here is derived from an EMBL/GenBank/DDBJ whole genome shotgun (WGS) entry which is preliminary data.</text>
</comment>
<dbReference type="InterPro" id="IPR012337">
    <property type="entry name" value="RNaseH-like_sf"/>
</dbReference>
<accession>A0A2I1HPL3</accession>
<sequence length="143" mass="16982">MRIFDPKELPLRESELSSYGVEEIKTLCEYFGNEKCGLDVKEYDMINGWHHIWNSRPHFVNNFPNINILINIALLVPLSNANVERVFSQHKLTKTKLRNRMNVESLESHLMILLNAPNNIEDFNWNKAFDQWEKEQVRRVNQN</sequence>
<dbReference type="OrthoDB" id="2443363at2759"/>
<dbReference type="Pfam" id="PF05699">
    <property type="entry name" value="Dimer_Tnp_hAT"/>
    <property type="match status" value="1"/>
</dbReference>
<dbReference type="GO" id="GO:0046983">
    <property type="term" value="F:protein dimerization activity"/>
    <property type="evidence" value="ECO:0007669"/>
    <property type="project" value="InterPro"/>
</dbReference>
<dbReference type="AlphaFoldDB" id="A0A2I1HPL3"/>
<reference evidence="2 3" key="1">
    <citation type="submission" date="2015-10" db="EMBL/GenBank/DDBJ databases">
        <title>Genome analyses suggest a sexual origin of heterokaryosis in a supposedly ancient asexual fungus.</title>
        <authorList>
            <person name="Ropars J."/>
            <person name="Sedzielewska K."/>
            <person name="Noel J."/>
            <person name="Charron P."/>
            <person name="Farinelli L."/>
            <person name="Marton T."/>
            <person name="Kruger M."/>
            <person name="Pelin A."/>
            <person name="Brachmann A."/>
            <person name="Corradi N."/>
        </authorList>
    </citation>
    <scope>NUCLEOTIDE SEQUENCE [LARGE SCALE GENOMIC DNA]</scope>
    <source>
        <strain evidence="2 3">A4</strain>
    </source>
</reference>
<protein>
    <recommendedName>
        <fullName evidence="1">HAT C-terminal dimerisation domain-containing protein</fullName>
    </recommendedName>
</protein>
<organism evidence="2 3">
    <name type="scientific">Rhizophagus irregularis</name>
    <dbReference type="NCBI Taxonomy" id="588596"/>
    <lineage>
        <taxon>Eukaryota</taxon>
        <taxon>Fungi</taxon>
        <taxon>Fungi incertae sedis</taxon>
        <taxon>Mucoromycota</taxon>
        <taxon>Glomeromycotina</taxon>
        <taxon>Glomeromycetes</taxon>
        <taxon>Glomerales</taxon>
        <taxon>Glomeraceae</taxon>
        <taxon>Rhizophagus</taxon>
    </lineage>
</organism>
<dbReference type="VEuPathDB" id="FungiDB:FUN_010608"/>
<dbReference type="PANTHER" id="PTHR46880">
    <property type="entry name" value="RAS-ASSOCIATING DOMAIN-CONTAINING PROTEIN"/>
    <property type="match status" value="1"/>
</dbReference>
<keyword evidence="3" id="KW-1185">Reference proteome</keyword>
<dbReference type="InterPro" id="IPR008906">
    <property type="entry name" value="HATC_C_dom"/>
</dbReference>
<proteinExistence type="predicted"/>
<dbReference type="Proteomes" id="UP000234323">
    <property type="component" value="Unassembled WGS sequence"/>
</dbReference>
<evidence type="ECO:0000259" key="1">
    <source>
        <dbReference type="Pfam" id="PF05699"/>
    </source>
</evidence>
<dbReference type="VEuPathDB" id="FungiDB:RhiirA1_485053"/>
<dbReference type="VEuPathDB" id="FungiDB:RhiirFUN_016367"/>
<feature type="domain" description="HAT C-terminal dimerisation" evidence="1">
    <location>
        <begin position="59"/>
        <end position="111"/>
    </location>
</feature>
<name>A0A2I1HPL3_9GLOM</name>
<dbReference type="PANTHER" id="PTHR46880:SF5">
    <property type="entry name" value="DUF4371 DOMAIN-CONTAINING PROTEIN"/>
    <property type="match status" value="1"/>
</dbReference>
<gene>
    <name evidence="2" type="ORF">RhiirA4_484960</name>
</gene>
<evidence type="ECO:0000313" key="2">
    <source>
        <dbReference type="EMBL" id="PKY60806.1"/>
    </source>
</evidence>